<dbReference type="SUPFAM" id="SSF50939">
    <property type="entry name" value="Sialidases"/>
    <property type="match status" value="1"/>
</dbReference>
<dbReference type="InterPro" id="IPR052025">
    <property type="entry name" value="Xyloglucanase_GH74"/>
</dbReference>
<comment type="caution">
    <text evidence="3">The sequence shown here is derived from an EMBL/GenBank/DDBJ whole genome shotgun (WGS) entry which is preliminary data.</text>
</comment>
<name>A0A8J8JSM7_9BACT</name>
<dbReference type="PANTHER" id="PTHR43739:SF5">
    <property type="entry name" value="EXO-ALPHA-SIALIDASE"/>
    <property type="match status" value="1"/>
</dbReference>
<dbReference type="InterPro" id="IPR002860">
    <property type="entry name" value="BNR_rpt"/>
</dbReference>
<proteinExistence type="predicted"/>
<dbReference type="InterPro" id="IPR015943">
    <property type="entry name" value="WD40/YVTN_repeat-like_dom_sf"/>
</dbReference>
<dbReference type="InterPro" id="IPR031778">
    <property type="entry name" value="Sortilin_N"/>
</dbReference>
<gene>
    <name evidence="3" type="ORF">GD597_16885</name>
</gene>
<feature type="domain" description="Sortilin N-terminal" evidence="2">
    <location>
        <begin position="136"/>
        <end position="261"/>
    </location>
</feature>
<dbReference type="RefSeq" id="WP_171609101.1">
    <property type="nucleotide sequence ID" value="NZ_WHPF01000013.1"/>
</dbReference>
<dbReference type="AlphaFoldDB" id="A0A8J8JSM7"/>
<dbReference type="Proteomes" id="UP000598971">
    <property type="component" value="Unassembled WGS sequence"/>
</dbReference>
<dbReference type="Gene3D" id="2.130.10.10">
    <property type="entry name" value="YVTN repeat-like/Quinoprotein amine dehydrogenase"/>
    <property type="match status" value="5"/>
</dbReference>
<keyword evidence="1" id="KW-0677">Repeat</keyword>
<reference evidence="3" key="1">
    <citation type="submission" date="2019-10" db="EMBL/GenBank/DDBJ databases">
        <title>Draft genome sequence of Panacibacter sp. KCS-6.</title>
        <authorList>
            <person name="Yim K.J."/>
        </authorList>
    </citation>
    <scope>NUCLEOTIDE SEQUENCE</scope>
    <source>
        <strain evidence="3">KCS-6</strain>
    </source>
</reference>
<evidence type="ECO:0000259" key="2">
    <source>
        <dbReference type="Pfam" id="PF15902"/>
    </source>
</evidence>
<sequence length="1092" mass="120563">MKYLHICFLSVVLLGGSINLIAQKKGAVASATTKKDSASAINLDAFEFRLLGPALMSGRVFDLAINPQNKFEYYVAAASGGVWKTTNNGVTYDPIFDGEGAYSIGCVTLDPGNPNIVWVGTGEANNQRSVAYGDGIYKSEDGGKSWTNMGLTKSEHISRIVIDPANSDIMYVAAYGPLWDSAGERSIYKSIDAGKTWKAVLTVSTNTGFCDIMMDPRNSNVLYASAHQRQRKVYGFVSGGPESALYKSTDGGSTWHKLTNGLPSGDVGRIGIAFAPSNPDILYAQIEAAGDKGGFFRSTDRGASWQKQSGLSTSGNYYERIFVDPHNENKVYSCDMLIQLSLDGGQTWKAVPTKNKHVDNHVIYIDPSNTNHMLVGCDGGLYETYDNTANWNYKANLPITQFYKVATDNAFPFYNVYGGTQDNNSMGGPSRTINNHGISNADWYITTGGDGFESQVDPEDPNTVYAQSQYGGIVRYDKKSGEQVDIRPVEAAGEPALRWNWDAPIIVSQHNHQRLYFGANKLFRSDDRGNTWTEISPDLSRNEDRNKLPIMGKIWSVDAVAKNGSTDIYGQLTTIAESKFDENLLYAGTDDGLIQVTTNGGKTWTAIDNIPGVPKKAYVYQIITSVHDKNTVYVTFNHHRYGDFHPYVYRSRDAGKTWTAIQNNLPERGSAYSIAEDHMDADLLFTGTEFGIFASLDGGNKWLPLKAGLPTVAVRDIEIQRRESDLVIATFGRGFYVLDDYSPMRNIKKEDEAKDAVIYPVKDAWMFDEASPLGGYGDSKKGSMGESYFTTPNPKVASVFTYYIKDNLQTLQQKRQKAEGEKIKKGEPVYYPSPDTLLLEDQQPKPYLLFTIYDADGNAIRRIKTNAGKGLHRIEWDFRYPSGNMEEYSSDGGSSYKALPGNYTIGLHKFEDGIFTQLAAPVPFTTKALNWASLPATDKNALMAYNNKVYKLRRAVDGTYAYFQQLSDKLKQIKAAVIAAPQLPLSIATDANAIQKRIDAVQIQFNGNGSLAARQFETLPGIRDRLNTIAYGLWGNSAAPTTTYLRSYDVAEKQFTTAYAEVKSIDAAIQLLQQQLANSNAPVITGTLPNWK</sequence>
<dbReference type="PANTHER" id="PTHR43739">
    <property type="entry name" value="XYLOGLUCANASE (EUROFUNG)"/>
    <property type="match status" value="1"/>
</dbReference>
<dbReference type="EMBL" id="WHPF01000013">
    <property type="protein sequence ID" value="NNV57152.1"/>
    <property type="molecule type" value="Genomic_DNA"/>
</dbReference>
<evidence type="ECO:0000313" key="3">
    <source>
        <dbReference type="EMBL" id="NNV57152.1"/>
    </source>
</evidence>
<dbReference type="Pfam" id="PF15899">
    <property type="entry name" value="BNR_6"/>
    <property type="match status" value="1"/>
</dbReference>
<dbReference type="GO" id="GO:0016787">
    <property type="term" value="F:hydrolase activity"/>
    <property type="evidence" value="ECO:0007669"/>
    <property type="project" value="UniProtKB-KW"/>
</dbReference>
<dbReference type="SUPFAM" id="SSF110296">
    <property type="entry name" value="Oligoxyloglucan reducing end-specific cellobiohydrolase"/>
    <property type="match status" value="1"/>
</dbReference>
<evidence type="ECO:0000256" key="1">
    <source>
        <dbReference type="ARBA" id="ARBA00022737"/>
    </source>
</evidence>
<organism evidence="3 4">
    <name type="scientific">Limnovirga soli</name>
    <dbReference type="NCBI Taxonomy" id="2656915"/>
    <lineage>
        <taxon>Bacteria</taxon>
        <taxon>Pseudomonadati</taxon>
        <taxon>Bacteroidota</taxon>
        <taxon>Chitinophagia</taxon>
        <taxon>Chitinophagales</taxon>
        <taxon>Chitinophagaceae</taxon>
        <taxon>Limnovirga</taxon>
    </lineage>
</organism>
<evidence type="ECO:0000313" key="4">
    <source>
        <dbReference type="Proteomes" id="UP000598971"/>
    </source>
</evidence>
<protein>
    <submittedName>
        <fullName evidence="3">Glycosyl hydrolase</fullName>
    </submittedName>
</protein>
<dbReference type="InterPro" id="IPR036278">
    <property type="entry name" value="Sialidase_sf"/>
</dbReference>
<dbReference type="Pfam" id="PF15902">
    <property type="entry name" value="Sortilin-Vps10"/>
    <property type="match status" value="1"/>
</dbReference>
<dbReference type="GO" id="GO:0010411">
    <property type="term" value="P:xyloglucan metabolic process"/>
    <property type="evidence" value="ECO:0007669"/>
    <property type="project" value="TreeGrafter"/>
</dbReference>
<keyword evidence="4" id="KW-1185">Reference proteome</keyword>
<keyword evidence="3" id="KW-0378">Hydrolase</keyword>
<dbReference type="CDD" id="cd15482">
    <property type="entry name" value="Sialidase_non-viral"/>
    <property type="match status" value="2"/>
</dbReference>
<accession>A0A8J8JSM7</accession>